<keyword evidence="5" id="KW-0472">Membrane</keyword>
<accession>A0A261EV56</accession>
<dbReference type="GO" id="GO:0000160">
    <property type="term" value="P:phosphorelay signal transduction system"/>
    <property type="evidence" value="ECO:0007669"/>
    <property type="project" value="UniProtKB-KW"/>
</dbReference>
<comment type="caution">
    <text evidence="6">The sequence shown here is derived from an EMBL/GenBank/DDBJ whole genome shotgun (WGS) entry which is preliminary data.</text>
</comment>
<dbReference type="AlphaFoldDB" id="A0A261EV56"/>
<dbReference type="EMBL" id="MWWQ01000011">
    <property type="protein sequence ID" value="OZG50733.1"/>
    <property type="molecule type" value="Genomic_DNA"/>
</dbReference>
<keyword evidence="3" id="KW-0902">Two-component regulatory system</keyword>
<keyword evidence="7" id="KW-1185">Reference proteome</keyword>
<dbReference type="PANTHER" id="PTHR24421:SF61">
    <property type="entry name" value="OXYGEN SENSOR HISTIDINE KINASE NREB"/>
    <property type="match status" value="1"/>
</dbReference>
<dbReference type="InterPro" id="IPR050482">
    <property type="entry name" value="Sensor_HK_TwoCompSys"/>
</dbReference>
<feature type="region of interest" description="Disordered" evidence="4">
    <location>
        <begin position="179"/>
        <end position="225"/>
    </location>
</feature>
<evidence type="ECO:0000313" key="7">
    <source>
        <dbReference type="Proteomes" id="UP000216454"/>
    </source>
</evidence>
<keyword evidence="5" id="KW-1133">Transmembrane helix</keyword>
<feature type="transmembrane region" description="Helical" evidence="5">
    <location>
        <begin position="33"/>
        <end position="53"/>
    </location>
</feature>
<keyword evidence="2 6" id="KW-0418">Kinase</keyword>
<feature type="transmembrane region" description="Helical" evidence="5">
    <location>
        <begin position="65"/>
        <end position="90"/>
    </location>
</feature>
<evidence type="ECO:0000256" key="3">
    <source>
        <dbReference type="ARBA" id="ARBA00023012"/>
    </source>
</evidence>
<dbReference type="Gene3D" id="3.30.565.10">
    <property type="entry name" value="Histidine kinase-like ATPase, C-terminal domain"/>
    <property type="match status" value="1"/>
</dbReference>
<keyword evidence="5" id="KW-0812">Transmembrane</keyword>
<dbReference type="InterPro" id="IPR036890">
    <property type="entry name" value="HATPase_C_sf"/>
</dbReference>
<gene>
    <name evidence="6" type="ORF">PSSU_1169</name>
</gene>
<evidence type="ECO:0000256" key="1">
    <source>
        <dbReference type="ARBA" id="ARBA00022679"/>
    </source>
</evidence>
<evidence type="ECO:0000256" key="2">
    <source>
        <dbReference type="ARBA" id="ARBA00022777"/>
    </source>
</evidence>
<proteinExistence type="predicted"/>
<feature type="compositionally biased region" description="Polar residues" evidence="4">
    <location>
        <begin position="206"/>
        <end position="225"/>
    </location>
</feature>
<feature type="transmembrane region" description="Helical" evidence="5">
    <location>
        <begin position="96"/>
        <end position="117"/>
    </location>
</feature>
<protein>
    <submittedName>
        <fullName evidence="6">Histidine kinase</fullName>
    </submittedName>
</protein>
<reference evidence="6 7" key="1">
    <citation type="journal article" date="2017" name="BMC Genomics">
        <title>Comparative genomic and phylogenomic analyses of the Bifidobacteriaceae family.</title>
        <authorList>
            <person name="Lugli G.A."/>
            <person name="Milani C."/>
            <person name="Turroni F."/>
            <person name="Duranti S."/>
            <person name="Mancabelli L."/>
            <person name="Mangifesta M."/>
            <person name="Ferrario C."/>
            <person name="Modesto M."/>
            <person name="Mattarelli P."/>
            <person name="Jiri K."/>
            <person name="van Sinderen D."/>
            <person name="Ventura M."/>
        </authorList>
    </citation>
    <scope>NUCLEOTIDE SEQUENCE [LARGE SCALE GENOMIC DNA]</scope>
    <source>
        <strain evidence="6 7">DSM 24744</strain>
    </source>
</reference>
<dbReference type="SUPFAM" id="SSF55874">
    <property type="entry name" value="ATPase domain of HSP90 chaperone/DNA topoisomerase II/histidine kinase"/>
    <property type="match status" value="1"/>
</dbReference>
<name>A0A261EV56_9BIFI</name>
<sequence>MGSVVRLVALLAVMVFVVLRVSGVSVRGAGGCVCIFVGVTLGWTQMTIIMNAADEGRTRPTAASVAMTVASVVVTVAGVVQVCASLMPWMYVLRGLLGGVILIAALSLIVAPWWLSLVSDLGEERARAAQEELRADYATQLHDSVLQTLALIQMDADDPVKTRALARSQERDLREWLYGDPGAVLGGPGRADQSDAGRGEADPAETGTTQSESGHASQEGTQAIPTTLSRAVKVAAARVEDTLEIPIDVVVVGDCAMTPTLVGMVSAAAEAMRNAARHGAPPISVYAEVEGAQVEGAQVGGAQVGDAAGGTEDAATGGITVEIFVRDHGEGFDPEHLPAGHSGVKDSIMERMRRLGGTAVIDSRPGWGTEVHMTCQAS</sequence>
<evidence type="ECO:0000256" key="4">
    <source>
        <dbReference type="SAM" id="MobiDB-lite"/>
    </source>
</evidence>
<organism evidence="6 7">
    <name type="scientific">Pseudoscardovia suis</name>
    <dbReference type="NCBI Taxonomy" id="987063"/>
    <lineage>
        <taxon>Bacteria</taxon>
        <taxon>Bacillati</taxon>
        <taxon>Actinomycetota</taxon>
        <taxon>Actinomycetes</taxon>
        <taxon>Bifidobacteriales</taxon>
        <taxon>Bifidobacteriaceae</taxon>
        <taxon>Pseudoscardovia</taxon>
    </lineage>
</organism>
<dbReference type="PANTHER" id="PTHR24421">
    <property type="entry name" value="NITRATE/NITRITE SENSOR PROTEIN NARX-RELATED"/>
    <property type="match status" value="1"/>
</dbReference>
<keyword evidence="1" id="KW-0808">Transferase</keyword>
<evidence type="ECO:0000313" key="6">
    <source>
        <dbReference type="EMBL" id="OZG50733.1"/>
    </source>
</evidence>
<dbReference type="Proteomes" id="UP000216454">
    <property type="component" value="Unassembled WGS sequence"/>
</dbReference>
<feature type="compositionally biased region" description="Basic and acidic residues" evidence="4">
    <location>
        <begin position="192"/>
        <end position="201"/>
    </location>
</feature>
<evidence type="ECO:0000256" key="5">
    <source>
        <dbReference type="SAM" id="Phobius"/>
    </source>
</evidence>
<dbReference type="GO" id="GO:0016301">
    <property type="term" value="F:kinase activity"/>
    <property type="evidence" value="ECO:0007669"/>
    <property type="project" value="UniProtKB-KW"/>
</dbReference>